<protein>
    <submittedName>
        <fullName evidence="2">M28 family metallopeptidase</fullName>
    </submittedName>
</protein>
<evidence type="ECO:0000259" key="1">
    <source>
        <dbReference type="Pfam" id="PF04389"/>
    </source>
</evidence>
<dbReference type="PANTHER" id="PTHR12147">
    <property type="entry name" value="METALLOPEPTIDASE M28 FAMILY MEMBER"/>
    <property type="match status" value="1"/>
</dbReference>
<dbReference type="Proteomes" id="UP001595812">
    <property type="component" value="Unassembled WGS sequence"/>
</dbReference>
<gene>
    <name evidence="2" type="ORF">ACFOSX_02360</name>
</gene>
<dbReference type="Gene3D" id="3.40.630.10">
    <property type="entry name" value="Zn peptidases"/>
    <property type="match status" value="1"/>
</dbReference>
<dbReference type="SUPFAM" id="SSF53187">
    <property type="entry name" value="Zn-dependent exopeptidases"/>
    <property type="match status" value="1"/>
</dbReference>
<sequence>MLKSLIIIFILHFSLSLQSQENMTLLEQQKLIIKNLSGDIELANGKTLKARSTKEERKLSREYLSEIIISIGLKPEYHSYKMPNINPLVDLLFNPFKGANIYTILPATTESDEYIVIGAHFDSKRNCPGAIDNGSGIAITFGAVSRLADLQSRRVNIILVYFDQEEEELVGSQAFAKKLKKEKLNILSVHTIDTMGWDSDGDNAIELELPTEYLKSIYVEAGKKLDIPIYTTKVNSTDHHSFRELGFNATGLTDELVNGDFAPFKDTEKDTYQTVNFDFITSSTQLLYEVIKTEIE</sequence>
<dbReference type="InterPro" id="IPR007484">
    <property type="entry name" value="Peptidase_M28"/>
</dbReference>
<dbReference type="InterPro" id="IPR045175">
    <property type="entry name" value="M28_fam"/>
</dbReference>
<organism evidence="2 3">
    <name type="scientific">Winogradskyella maritima</name>
    <dbReference type="NCBI Taxonomy" id="1517766"/>
    <lineage>
        <taxon>Bacteria</taxon>
        <taxon>Pseudomonadati</taxon>
        <taxon>Bacteroidota</taxon>
        <taxon>Flavobacteriia</taxon>
        <taxon>Flavobacteriales</taxon>
        <taxon>Flavobacteriaceae</taxon>
        <taxon>Winogradskyella</taxon>
    </lineage>
</organism>
<proteinExistence type="predicted"/>
<comment type="caution">
    <text evidence="2">The sequence shown here is derived from an EMBL/GenBank/DDBJ whole genome shotgun (WGS) entry which is preliminary data.</text>
</comment>
<dbReference type="PANTHER" id="PTHR12147:SF26">
    <property type="entry name" value="PEPTIDASE M28 DOMAIN-CONTAINING PROTEIN"/>
    <property type="match status" value="1"/>
</dbReference>
<dbReference type="RefSeq" id="WP_386096631.1">
    <property type="nucleotide sequence ID" value="NZ_JBHSAT010000004.1"/>
</dbReference>
<dbReference type="EMBL" id="JBHSAT010000004">
    <property type="protein sequence ID" value="MFC3876062.1"/>
    <property type="molecule type" value="Genomic_DNA"/>
</dbReference>
<reference evidence="3" key="1">
    <citation type="journal article" date="2019" name="Int. J. Syst. Evol. Microbiol.">
        <title>The Global Catalogue of Microorganisms (GCM) 10K type strain sequencing project: providing services to taxonomists for standard genome sequencing and annotation.</title>
        <authorList>
            <consortium name="The Broad Institute Genomics Platform"/>
            <consortium name="The Broad Institute Genome Sequencing Center for Infectious Disease"/>
            <person name="Wu L."/>
            <person name="Ma J."/>
        </authorList>
    </citation>
    <scope>NUCLEOTIDE SEQUENCE [LARGE SCALE GENOMIC DNA]</scope>
    <source>
        <strain evidence="3">CECT 8979</strain>
    </source>
</reference>
<evidence type="ECO:0000313" key="2">
    <source>
        <dbReference type="EMBL" id="MFC3876062.1"/>
    </source>
</evidence>
<keyword evidence="3" id="KW-1185">Reference proteome</keyword>
<feature type="domain" description="Peptidase M28" evidence="1">
    <location>
        <begin position="100"/>
        <end position="289"/>
    </location>
</feature>
<name>A0ABV8AD90_9FLAO</name>
<dbReference type="Pfam" id="PF04389">
    <property type="entry name" value="Peptidase_M28"/>
    <property type="match status" value="1"/>
</dbReference>
<evidence type="ECO:0000313" key="3">
    <source>
        <dbReference type="Proteomes" id="UP001595812"/>
    </source>
</evidence>
<accession>A0ABV8AD90</accession>